<feature type="region of interest" description="Disordered" evidence="1">
    <location>
        <begin position="155"/>
        <end position="184"/>
    </location>
</feature>
<evidence type="ECO:0000313" key="3">
    <source>
        <dbReference type="EMBL" id="GES32307.1"/>
    </source>
</evidence>
<reference evidence="3 4" key="1">
    <citation type="submission" date="2019-10" db="EMBL/GenBank/DDBJ databases">
        <title>Whole genome shotgun sequence of Streptomyces angustmyceticus NBRC 3934.</title>
        <authorList>
            <person name="Hosoyama A."/>
            <person name="Ichikawa N."/>
            <person name="Kimura A."/>
            <person name="Kitahashi Y."/>
            <person name="Komaki H."/>
            <person name="Uohara A."/>
        </authorList>
    </citation>
    <scope>NUCLEOTIDE SEQUENCE [LARGE SCALE GENOMIC DNA]</scope>
    <source>
        <strain evidence="3 4">NBRC 3934</strain>
    </source>
</reference>
<feature type="region of interest" description="Disordered" evidence="1">
    <location>
        <begin position="98"/>
        <end position="131"/>
    </location>
</feature>
<keyword evidence="2" id="KW-0732">Signal</keyword>
<sequence length="196" mass="21032">MSQLSRISRRASALASAGLLSVGLGTVSATEASAAPRADVVVIDGYTRTVRESAGTPVECPAYQVLIGRAHSGDENGNTTYYCGFILIHDELVQVSGPTWSSSQRESGSFFSAPPPDKALSGRQHSGDENGQTRYATASMTWQGRNVHLTSYRWTAGQRESSSHSKAGPEEVMVGRQHNGDENGQTYYQYARVSLG</sequence>
<dbReference type="RefSeq" id="WP_223660154.1">
    <property type="nucleotide sequence ID" value="NZ_BLAG01000013.1"/>
</dbReference>
<comment type="caution">
    <text evidence="3">The sequence shown here is derived from an EMBL/GenBank/DDBJ whole genome shotgun (WGS) entry which is preliminary data.</text>
</comment>
<feature type="chain" id="PRO_5023876044" evidence="2">
    <location>
        <begin position="35"/>
        <end position="196"/>
    </location>
</feature>
<feature type="compositionally biased region" description="Low complexity" evidence="1">
    <location>
        <begin position="101"/>
        <end position="112"/>
    </location>
</feature>
<evidence type="ECO:0000256" key="1">
    <source>
        <dbReference type="SAM" id="MobiDB-lite"/>
    </source>
</evidence>
<accession>A0A5J4LDQ3</accession>
<dbReference type="AlphaFoldDB" id="A0A5J4LDQ3"/>
<dbReference type="Proteomes" id="UP000325598">
    <property type="component" value="Unassembled WGS sequence"/>
</dbReference>
<feature type="signal peptide" evidence="2">
    <location>
        <begin position="1"/>
        <end position="34"/>
    </location>
</feature>
<proteinExistence type="predicted"/>
<keyword evidence="4" id="KW-1185">Reference proteome</keyword>
<dbReference type="GeneID" id="96753435"/>
<organism evidence="3 4">
    <name type="scientific">Streptomyces angustmyceticus</name>
    <dbReference type="NCBI Taxonomy" id="285578"/>
    <lineage>
        <taxon>Bacteria</taxon>
        <taxon>Bacillati</taxon>
        <taxon>Actinomycetota</taxon>
        <taxon>Actinomycetes</taxon>
        <taxon>Kitasatosporales</taxon>
        <taxon>Streptomycetaceae</taxon>
        <taxon>Streptomyces</taxon>
    </lineage>
</organism>
<protein>
    <submittedName>
        <fullName evidence="3">Uncharacterized protein</fullName>
    </submittedName>
</protein>
<gene>
    <name evidence="3" type="ORF">San01_47940</name>
</gene>
<dbReference type="EMBL" id="BLAG01000013">
    <property type="protein sequence ID" value="GES32307.1"/>
    <property type="molecule type" value="Genomic_DNA"/>
</dbReference>
<evidence type="ECO:0000256" key="2">
    <source>
        <dbReference type="SAM" id="SignalP"/>
    </source>
</evidence>
<name>A0A5J4LDQ3_9ACTN</name>
<evidence type="ECO:0000313" key="4">
    <source>
        <dbReference type="Proteomes" id="UP000325598"/>
    </source>
</evidence>